<dbReference type="SMART" id="SM00899">
    <property type="entry name" value="FeoA"/>
    <property type="match status" value="1"/>
</dbReference>
<keyword evidence="1" id="KW-0408">Iron</keyword>
<comment type="caution">
    <text evidence="3">The sequence shown here is derived from an EMBL/GenBank/DDBJ whole genome shotgun (WGS) entry which is preliminary data.</text>
</comment>
<evidence type="ECO:0000256" key="1">
    <source>
        <dbReference type="ARBA" id="ARBA00023004"/>
    </source>
</evidence>
<sequence>MRLSDLPRYATAIIQRVEPTQDVDPIARRLADLGFVPGETVRLTATGPIGADPLLVQVGFTRFALRRSEAARVIVEVSA</sequence>
<dbReference type="InterPro" id="IPR007167">
    <property type="entry name" value="Fe-transptr_FeoA-like"/>
</dbReference>
<dbReference type="Proteomes" id="UP000243900">
    <property type="component" value="Unassembled WGS sequence"/>
</dbReference>
<dbReference type="OrthoDB" id="559009at2"/>
<dbReference type="InterPro" id="IPR052713">
    <property type="entry name" value="FeoA"/>
</dbReference>
<dbReference type="AlphaFoldDB" id="A0A2P6AR62"/>
<reference evidence="4" key="1">
    <citation type="submission" date="2018-02" db="EMBL/GenBank/DDBJ databases">
        <title>Genome sequencing of Solimonas sp. HR-BB.</title>
        <authorList>
            <person name="Lee Y."/>
            <person name="Jeon C.O."/>
        </authorList>
    </citation>
    <scope>NUCLEOTIDE SEQUENCE [LARGE SCALE GENOMIC DNA]</scope>
    <source>
        <strain evidence="4">HR-E</strain>
    </source>
</reference>
<dbReference type="InterPro" id="IPR038157">
    <property type="entry name" value="FeoA_core_dom"/>
</dbReference>
<evidence type="ECO:0000313" key="4">
    <source>
        <dbReference type="Proteomes" id="UP000243900"/>
    </source>
</evidence>
<dbReference type="PANTHER" id="PTHR42954">
    <property type="entry name" value="FE(2+) TRANSPORT PROTEIN A"/>
    <property type="match status" value="1"/>
</dbReference>
<evidence type="ECO:0000259" key="2">
    <source>
        <dbReference type="SMART" id="SM00899"/>
    </source>
</evidence>
<protein>
    <submittedName>
        <fullName evidence="3">Ferrous iron transport protein A</fullName>
    </submittedName>
</protein>
<dbReference type="PANTHER" id="PTHR42954:SF2">
    <property type="entry name" value="FE(2+) TRANSPORT PROTEIN A"/>
    <property type="match status" value="1"/>
</dbReference>
<dbReference type="GO" id="GO:0046914">
    <property type="term" value="F:transition metal ion binding"/>
    <property type="evidence" value="ECO:0007669"/>
    <property type="project" value="InterPro"/>
</dbReference>
<dbReference type="EMBL" id="PTQZ01000216">
    <property type="protein sequence ID" value="PQA35539.1"/>
    <property type="molecule type" value="Genomic_DNA"/>
</dbReference>
<dbReference type="InterPro" id="IPR008988">
    <property type="entry name" value="Transcriptional_repressor_C"/>
</dbReference>
<feature type="domain" description="Ferrous iron transporter FeoA-like" evidence="2">
    <location>
        <begin position="1"/>
        <end position="77"/>
    </location>
</feature>
<organism evidence="3 4">
    <name type="scientific">Amnimonas aquatica</name>
    <dbReference type="NCBI Taxonomy" id="2094561"/>
    <lineage>
        <taxon>Bacteria</taxon>
        <taxon>Pseudomonadati</taxon>
        <taxon>Pseudomonadota</taxon>
        <taxon>Gammaproteobacteria</taxon>
        <taxon>Moraxellales</taxon>
        <taxon>Moraxellaceae</taxon>
        <taxon>Amnimonas</taxon>
    </lineage>
</organism>
<dbReference type="SUPFAM" id="SSF50037">
    <property type="entry name" value="C-terminal domain of transcriptional repressors"/>
    <property type="match status" value="1"/>
</dbReference>
<evidence type="ECO:0000313" key="3">
    <source>
        <dbReference type="EMBL" id="PQA35539.1"/>
    </source>
</evidence>
<keyword evidence="4" id="KW-1185">Reference proteome</keyword>
<name>A0A2P6AR62_9GAMM</name>
<dbReference type="Gene3D" id="2.30.30.90">
    <property type="match status" value="1"/>
</dbReference>
<gene>
    <name evidence="3" type="ORF">C5O18_08080</name>
</gene>
<dbReference type="RefSeq" id="WP_105193019.1">
    <property type="nucleotide sequence ID" value="NZ_PTQZ01000216.1"/>
</dbReference>
<accession>A0A2P6AR62</accession>
<dbReference type="Pfam" id="PF04023">
    <property type="entry name" value="FeoA"/>
    <property type="match status" value="1"/>
</dbReference>
<proteinExistence type="predicted"/>